<evidence type="ECO:0000259" key="17">
    <source>
        <dbReference type="PROSITE" id="PS50112"/>
    </source>
</evidence>
<dbReference type="Gene3D" id="3.30.565.10">
    <property type="entry name" value="Histidine kinase-like ATPase, C-terminal domain"/>
    <property type="match status" value="1"/>
</dbReference>
<feature type="domain" description="PAC" evidence="18">
    <location>
        <begin position="194"/>
        <end position="246"/>
    </location>
</feature>
<keyword evidence="7" id="KW-0547">Nucleotide-binding</keyword>
<keyword evidence="12 14" id="KW-0472">Membrane</keyword>
<dbReference type="Pfam" id="PF00072">
    <property type="entry name" value="Response_reg"/>
    <property type="match status" value="1"/>
</dbReference>
<dbReference type="InterPro" id="IPR000014">
    <property type="entry name" value="PAS"/>
</dbReference>
<feature type="domain" description="PAS" evidence="17">
    <location>
        <begin position="247"/>
        <end position="325"/>
    </location>
</feature>
<evidence type="ECO:0000256" key="10">
    <source>
        <dbReference type="ARBA" id="ARBA00022989"/>
    </source>
</evidence>
<dbReference type="InterPro" id="IPR038318">
    <property type="entry name" value="KdpD_sf"/>
</dbReference>
<feature type="domain" description="PAC" evidence="18">
    <location>
        <begin position="436"/>
        <end position="488"/>
    </location>
</feature>
<dbReference type="InterPro" id="IPR036097">
    <property type="entry name" value="HisK_dim/P_sf"/>
</dbReference>
<feature type="modified residue" description="4-aspartylphosphate" evidence="13">
    <location>
        <position position="1129"/>
    </location>
</feature>
<dbReference type="Pfam" id="PF01590">
    <property type="entry name" value="GAF"/>
    <property type="match status" value="1"/>
</dbReference>
<dbReference type="InterPro" id="IPR025201">
    <property type="entry name" value="KdpD_TM"/>
</dbReference>
<evidence type="ECO:0000259" key="18">
    <source>
        <dbReference type="PROSITE" id="PS50113"/>
    </source>
</evidence>
<keyword evidence="11" id="KW-0902">Two-component regulatory system</keyword>
<dbReference type="InterPro" id="IPR003018">
    <property type="entry name" value="GAF"/>
</dbReference>
<organism evidence="19 20">
    <name type="scientific">Planktothrix serta PCC 8927</name>
    <dbReference type="NCBI Taxonomy" id="671068"/>
    <lineage>
        <taxon>Bacteria</taxon>
        <taxon>Bacillati</taxon>
        <taxon>Cyanobacteriota</taxon>
        <taxon>Cyanophyceae</taxon>
        <taxon>Oscillatoriophycideae</taxon>
        <taxon>Oscillatoriales</taxon>
        <taxon>Microcoleaceae</taxon>
        <taxon>Planktothrix</taxon>
    </lineage>
</organism>
<dbReference type="NCBIfam" id="TIGR00229">
    <property type="entry name" value="sensory_box"/>
    <property type="match status" value="3"/>
</dbReference>
<dbReference type="SUPFAM" id="SSF47384">
    <property type="entry name" value="Homodimeric domain of signal transducing histidine kinase"/>
    <property type="match status" value="1"/>
</dbReference>
<feature type="domain" description="Response regulatory" evidence="16">
    <location>
        <begin position="1080"/>
        <end position="1198"/>
    </location>
</feature>
<dbReference type="InterPro" id="IPR029016">
    <property type="entry name" value="GAF-like_dom_sf"/>
</dbReference>
<keyword evidence="4 13" id="KW-0597">Phosphoprotein</keyword>
<dbReference type="CDD" id="cd00130">
    <property type="entry name" value="PAS"/>
    <property type="match status" value="3"/>
</dbReference>
<dbReference type="EMBL" id="CZCU02000153">
    <property type="protein sequence ID" value="VXD22800.1"/>
    <property type="molecule type" value="Genomic_DNA"/>
</dbReference>
<evidence type="ECO:0000256" key="12">
    <source>
        <dbReference type="ARBA" id="ARBA00023136"/>
    </source>
</evidence>
<dbReference type="Proteomes" id="UP000184550">
    <property type="component" value="Unassembled WGS sequence"/>
</dbReference>
<dbReference type="Pfam" id="PF13493">
    <property type="entry name" value="DUF4118"/>
    <property type="match status" value="1"/>
</dbReference>
<dbReference type="Gene3D" id="2.10.70.100">
    <property type="match status" value="1"/>
</dbReference>
<keyword evidence="8 19" id="KW-0418">Kinase</keyword>
<reference evidence="19" key="1">
    <citation type="submission" date="2019-10" db="EMBL/GenBank/DDBJ databases">
        <authorList>
            <consortium name="Genoscope - CEA"/>
            <person name="William W."/>
        </authorList>
    </citation>
    <scope>NUCLEOTIDE SEQUENCE [LARGE SCALE GENOMIC DNA]</scope>
    <source>
        <strain evidence="19">BBR_PRJEB10992</strain>
    </source>
</reference>
<evidence type="ECO:0000256" key="13">
    <source>
        <dbReference type="PROSITE-ProRule" id="PRU00169"/>
    </source>
</evidence>
<feature type="transmembrane region" description="Helical" evidence="14">
    <location>
        <begin position="9"/>
        <end position="29"/>
    </location>
</feature>
<dbReference type="InterPro" id="IPR003661">
    <property type="entry name" value="HisK_dim/P_dom"/>
</dbReference>
<dbReference type="Gene3D" id="1.10.287.130">
    <property type="match status" value="1"/>
</dbReference>
<dbReference type="SMART" id="SM00448">
    <property type="entry name" value="REC"/>
    <property type="match status" value="1"/>
</dbReference>
<evidence type="ECO:0000259" key="16">
    <source>
        <dbReference type="PROSITE" id="PS50110"/>
    </source>
</evidence>
<comment type="subcellular location">
    <subcellularLocation>
        <location evidence="2">Membrane</location>
        <topology evidence="2">Multi-pass membrane protein</topology>
    </subcellularLocation>
</comment>
<dbReference type="GO" id="GO:0016020">
    <property type="term" value="C:membrane"/>
    <property type="evidence" value="ECO:0007669"/>
    <property type="project" value="UniProtKB-SubCell"/>
</dbReference>
<dbReference type="SUPFAM" id="SSF55785">
    <property type="entry name" value="PYP-like sensor domain (PAS domain)"/>
    <property type="match status" value="4"/>
</dbReference>
<dbReference type="SMART" id="SM00388">
    <property type="entry name" value="HisKA"/>
    <property type="match status" value="1"/>
</dbReference>
<dbReference type="FunFam" id="3.30.565.10:FF:000006">
    <property type="entry name" value="Sensor histidine kinase WalK"/>
    <property type="match status" value="1"/>
</dbReference>
<dbReference type="Pfam" id="PF00512">
    <property type="entry name" value="HisKA"/>
    <property type="match status" value="1"/>
</dbReference>
<dbReference type="CDD" id="cd00082">
    <property type="entry name" value="HisKA"/>
    <property type="match status" value="1"/>
</dbReference>
<evidence type="ECO:0000256" key="14">
    <source>
        <dbReference type="SAM" id="Phobius"/>
    </source>
</evidence>
<evidence type="ECO:0000256" key="7">
    <source>
        <dbReference type="ARBA" id="ARBA00022741"/>
    </source>
</evidence>
<dbReference type="InterPro" id="IPR013656">
    <property type="entry name" value="PAS_4"/>
</dbReference>
<dbReference type="InterPro" id="IPR000700">
    <property type="entry name" value="PAS-assoc_C"/>
</dbReference>
<evidence type="ECO:0000256" key="4">
    <source>
        <dbReference type="ARBA" id="ARBA00022553"/>
    </source>
</evidence>
<keyword evidence="10 14" id="KW-1133">Transmembrane helix</keyword>
<comment type="caution">
    <text evidence="19">The sequence shown here is derived from an EMBL/GenBank/DDBJ whole genome shotgun (WGS) entry which is preliminary data.</text>
</comment>
<gene>
    <name evidence="19" type="ORF">PL8927_760103</name>
</gene>
<dbReference type="PANTHER" id="PTHR43547">
    <property type="entry name" value="TWO-COMPONENT HISTIDINE KINASE"/>
    <property type="match status" value="1"/>
</dbReference>
<dbReference type="InterPro" id="IPR013655">
    <property type="entry name" value="PAS_fold_3"/>
</dbReference>
<evidence type="ECO:0000256" key="1">
    <source>
        <dbReference type="ARBA" id="ARBA00000085"/>
    </source>
</evidence>
<dbReference type="Pfam" id="PF02518">
    <property type="entry name" value="HATPase_c"/>
    <property type="match status" value="1"/>
</dbReference>
<evidence type="ECO:0000313" key="19">
    <source>
        <dbReference type="EMBL" id="VXD22800.1"/>
    </source>
</evidence>
<dbReference type="PANTHER" id="PTHR43547:SF2">
    <property type="entry name" value="HYBRID SIGNAL TRANSDUCTION HISTIDINE KINASE C"/>
    <property type="match status" value="1"/>
</dbReference>
<dbReference type="Gene3D" id="3.30.450.40">
    <property type="match status" value="1"/>
</dbReference>
<dbReference type="InterPro" id="IPR005467">
    <property type="entry name" value="His_kinase_dom"/>
</dbReference>
<evidence type="ECO:0000256" key="8">
    <source>
        <dbReference type="ARBA" id="ARBA00022777"/>
    </source>
</evidence>
<feature type="transmembrane region" description="Helical" evidence="14">
    <location>
        <begin position="35"/>
        <end position="53"/>
    </location>
</feature>
<name>A0A7Z9BUK4_9CYAN</name>
<evidence type="ECO:0000259" key="15">
    <source>
        <dbReference type="PROSITE" id="PS50109"/>
    </source>
</evidence>
<accession>A0A7Z9BUK4</accession>
<dbReference type="SMART" id="SM00387">
    <property type="entry name" value="HATPase_c"/>
    <property type="match status" value="1"/>
</dbReference>
<dbReference type="Pfam" id="PF08448">
    <property type="entry name" value="PAS_4"/>
    <property type="match status" value="2"/>
</dbReference>
<sequence length="1205" mass="137120">MANLARRQFWPYTVAVANVVLALALMLGFDQWLGMKTTPFLLFFGAIVLSAWYGGLKPGLLATALSATLSQYFFMYPLQQWGITWPDFIRTMIFILEGICISLLCEAWKLEKQRATINLRQLKLSEERWNLAFSNSNITVFQQDQSLRYQWIHNPVGSNLPEAVIGKSDYHLWTTAIADQLTAIKRRVLETGIPAREEICLSSDETLNYYELIIEPIRESLEQIIGITGVAINITERKQTEQELKLAHQQVSEILENITESFFAVDRDWRFTYVNRKFEEVAGYSRTELLGKCIWEKFPKTVNSIFYKQYHQAVANQTPVTVEGQVNDDSERWFIGHAYPSGEGLAVYFQEISDRKRTQKILQETQERLGLALTAAKMMVWDCDLTTQQVVCSENSQEIWGFKQGTYQDFLNLIHPDDRESVLQVFRNAVVSQDLYLIEYRLIKPDGTICWLRSQGRVYFNPQSEPERFLGVSFDITEPKEMEETLRESEQRFRATFNQAAVGIAQVTVEGKFIEANPALCKITGYSHQELREMNFQEITHPDDLVQDWALAKQVLAREIPGFSLEKRYLRKDNSMTWVNLTLSVVWDDFTREPKYAVKIIEDISERKKVEAAQQFLVEASQILASSLDYEATLIQLAYLAVPLLGDWCIVDILKDDGIMQELAIVCLQPEKQALLCEMRQKYPPNSNQQHPFVQQIRLGKALFYSKIPPSLLEEIAQDHQHLQLLERLNANSLIIVPLRCRDKIFGSISFAMSESGRYYEPSDLSLAEDVARRAASTIDNARLYQETQQANRIKDEFLAILSHELRTPLNPILGWAKLLRTRKYDEETQQKALEIIERNTRLQVQLVEDLLDVSRILQGKLHLTITPINLISIIESAIETVQLAAQAKLIDLKFIIQENSESCPSPTPIFLDLNLPQYLQKKLTIPPQFLVSGDSGRLQQIMWNLISNAVKFSPKNSEIKIELSVIHTPDIYAQIRVIDTGKGITPDFLPYIFDYFRQADGAITRQYGGLGLGLAIVRHLVELHGGTISAESPGDNQGSTFTVRLPLLNRPQKQELIPQPNAGQNYDVFSDPLVLRGTRILLVDDEADTRDLVAFILQQQGATVEAVPSPLKALQVLSPFQPHLCIFDIGMPVIDGYMLIRKIRSLPADQGGEIPAIALTAYATEADQQKSLTAGFQRHLSKPIEPNDLIAAISELLQQAQNCL</sequence>
<dbReference type="InterPro" id="IPR011006">
    <property type="entry name" value="CheY-like_superfamily"/>
</dbReference>
<dbReference type="PROSITE" id="PS50110">
    <property type="entry name" value="RESPONSE_REGULATORY"/>
    <property type="match status" value="1"/>
</dbReference>
<dbReference type="RefSeq" id="WP_083625080.1">
    <property type="nucleotide sequence ID" value="NZ_LR734878.1"/>
</dbReference>
<dbReference type="PROSITE" id="PS50113">
    <property type="entry name" value="PAC"/>
    <property type="match status" value="3"/>
</dbReference>
<evidence type="ECO:0000256" key="3">
    <source>
        <dbReference type="ARBA" id="ARBA00012438"/>
    </source>
</evidence>
<dbReference type="OrthoDB" id="472755at2"/>
<comment type="catalytic activity">
    <reaction evidence="1">
        <text>ATP + protein L-histidine = ADP + protein N-phospho-L-histidine.</text>
        <dbReference type="EC" id="2.7.13.3"/>
    </reaction>
</comment>
<dbReference type="SUPFAM" id="SSF55781">
    <property type="entry name" value="GAF domain-like"/>
    <property type="match status" value="1"/>
</dbReference>
<dbReference type="InterPro" id="IPR004358">
    <property type="entry name" value="Sig_transdc_His_kin-like_C"/>
</dbReference>
<dbReference type="SUPFAM" id="SSF52172">
    <property type="entry name" value="CheY-like"/>
    <property type="match status" value="1"/>
</dbReference>
<dbReference type="PRINTS" id="PR00344">
    <property type="entry name" value="BCTRLSENSOR"/>
</dbReference>
<keyword evidence="9" id="KW-0067">ATP-binding</keyword>
<dbReference type="Gene3D" id="3.30.450.20">
    <property type="entry name" value="PAS domain"/>
    <property type="match status" value="4"/>
</dbReference>
<dbReference type="EC" id="2.7.13.3" evidence="3"/>
<dbReference type="GO" id="GO:0000155">
    <property type="term" value="F:phosphorelay sensor kinase activity"/>
    <property type="evidence" value="ECO:0007669"/>
    <property type="project" value="InterPro"/>
</dbReference>
<dbReference type="CDD" id="cd16922">
    <property type="entry name" value="HATPase_EvgS-ArcB-TorS-like"/>
    <property type="match status" value="1"/>
</dbReference>
<evidence type="ECO:0000256" key="11">
    <source>
        <dbReference type="ARBA" id="ARBA00023012"/>
    </source>
</evidence>
<dbReference type="Pfam" id="PF08447">
    <property type="entry name" value="PAS_3"/>
    <property type="match status" value="2"/>
</dbReference>
<dbReference type="InterPro" id="IPR001610">
    <property type="entry name" value="PAC"/>
</dbReference>
<feature type="domain" description="PAS" evidence="17">
    <location>
        <begin position="489"/>
        <end position="559"/>
    </location>
</feature>
<dbReference type="SMART" id="SM00065">
    <property type="entry name" value="GAF"/>
    <property type="match status" value="1"/>
</dbReference>
<dbReference type="Gene3D" id="1.20.120.620">
    <property type="entry name" value="Backbone structure of the membrane domain of e. Coli histidine kinase receptor kdpd"/>
    <property type="match status" value="1"/>
</dbReference>
<keyword evidence="20" id="KW-1185">Reference proteome</keyword>
<dbReference type="SMART" id="SM00091">
    <property type="entry name" value="PAS"/>
    <property type="match status" value="3"/>
</dbReference>
<protein>
    <recommendedName>
        <fullName evidence="3">histidine kinase</fullName>
        <ecNumber evidence="3">2.7.13.3</ecNumber>
    </recommendedName>
</protein>
<proteinExistence type="predicted"/>
<dbReference type="InterPro" id="IPR035965">
    <property type="entry name" value="PAS-like_dom_sf"/>
</dbReference>
<keyword evidence="5 19" id="KW-0808">Transferase</keyword>
<dbReference type="Gene3D" id="3.40.50.2300">
    <property type="match status" value="1"/>
</dbReference>
<dbReference type="InterPro" id="IPR003594">
    <property type="entry name" value="HATPase_dom"/>
</dbReference>
<keyword evidence="6 14" id="KW-0812">Transmembrane</keyword>
<evidence type="ECO:0000256" key="2">
    <source>
        <dbReference type="ARBA" id="ARBA00004141"/>
    </source>
</evidence>
<evidence type="ECO:0000256" key="5">
    <source>
        <dbReference type="ARBA" id="ARBA00022679"/>
    </source>
</evidence>
<dbReference type="GO" id="GO:0005524">
    <property type="term" value="F:ATP binding"/>
    <property type="evidence" value="ECO:0007669"/>
    <property type="project" value="UniProtKB-KW"/>
</dbReference>
<evidence type="ECO:0000313" key="20">
    <source>
        <dbReference type="Proteomes" id="UP000184550"/>
    </source>
</evidence>
<dbReference type="InterPro" id="IPR036890">
    <property type="entry name" value="HATPase_C_sf"/>
</dbReference>
<evidence type="ECO:0000256" key="6">
    <source>
        <dbReference type="ARBA" id="ARBA00022692"/>
    </source>
</evidence>
<feature type="domain" description="PAC" evidence="18">
    <location>
        <begin position="563"/>
        <end position="616"/>
    </location>
</feature>
<feature type="domain" description="Histidine kinase" evidence="15">
    <location>
        <begin position="801"/>
        <end position="1050"/>
    </location>
</feature>
<dbReference type="PROSITE" id="PS50112">
    <property type="entry name" value="PAS"/>
    <property type="match status" value="2"/>
</dbReference>
<dbReference type="InterPro" id="IPR001789">
    <property type="entry name" value="Sig_transdc_resp-reg_receiver"/>
</dbReference>
<dbReference type="AlphaFoldDB" id="A0A7Z9BUK4"/>
<dbReference type="PROSITE" id="PS50109">
    <property type="entry name" value="HIS_KIN"/>
    <property type="match status" value="1"/>
</dbReference>
<dbReference type="SMART" id="SM00086">
    <property type="entry name" value="PAC"/>
    <property type="match status" value="3"/>
</dbReference>
<dbReference type="CDD" id="cd17580">
    <property type="entry name" value="REC_2_DhkD-like"/>
    <property type="match status" value="1"/>
</dbReference>
<dbReference type="SUPFAM" id="SSF55874">
    <property type="entry name" value="ATPase domain of HSP90 chaperone/DNA topoisomerase II/histidine kinase"/>
    <property type="match status" value="1"/>
</dbReference>
<evidence type="ECO:0000256" key="9">
    <source>
        <dbReference type="ARBA" id="ARBA00022840"/>
    </source>
</evidence>